<dbReference type="Gene3D" id="2.40.50.140">
    <property type="entry name" value="Nucleic acid-binding proteins"/>
    <property type="match status" value="1"/>
</dbReference>
<evidence type="ECO:0000256" key="1">
    <source>
        <dbReference type="SAM" id="MobiDB-lite"/>
    </source>
</evidence>
<dbReference type="PANTHER" id="PTHR10724">
    <property type="entry name" value="30S RIBOSOMAL PROTEIN S1"/>
    <property type="match status" value="1"/>
</dbReference>
<dbReference type="EMBL" id="HBIW01018476">
    <property type="protein sequence ID" value="CAE0700464.1"/>
    <property type="molecule type" value="Transcribed_RNA"/>
</dbReference>
<protein>
    <recommendedName>
        <fullName evidence="3">S1 motif domain-containing protein</fullName>
    </recommendedName>
</protein>
<dbReference type="SMART" id="SM00316">
    <property type="entry name" value="S1"/>
    <property type="match status" value="2"/>
</dbReference>
<evidence type="ECO:0000256" key="2">
    <source>
        <dbReference type="SAM" id="SignalP"/>
    </source>
</evidence>
<evidence type="ECO:0000313" key="5">
    <source>
        <dbReference type="EMBL" id="CAH0376792.1"/>
    </source>
</evidence>
<dbReference type="InterPro" id="IPR003029">
    <property type="entry name" value="S1_domain"/>
</dbReference>
<feature type="region of interest" description="Disordered" evidence="1">
    <location>
        <begin position="19"/>
        <end position="53"/>
    </location>
</feature>
<reference evidence="4" key="1">
    <citation type="submission" date="2021-01" db="EMBL/GenBank/DDBJ databases">
        <authorList>
            <person name="Corre E."/>
            <person name="Pelletier E."/>
            <person name="Niang G."/>
            <person name="Scheremetjew M."/>
            <person name="Finn R."/>
            <person name="Kale V."/>
            <person name="Holt S."/>
            <person name="Cochrane G."/>
            <person name="Meng A."/>
            <person name="Brown T."/>
            <person name="Cohen L."/>
        </authorList>
    </citation>
    <scope>NUCLEOTIDE SEQUENCE</scope>
    <source>
        <strain evidence="4">CCMP1756</strain>
    </source>
</reference>
<dbReference type="InterPro" id="IPR050437">
    <property type="entry name" value="Ribos_protein_bS1-like"/>
</dbReference>
<dbReference type="PROSITE" id="PS50126">
    <property type="entry name" value="S1"/>
    <property type="match status" value="1"/>
</dbReference>
<keyword evidence="6" id="KW-1185">Reference proteome</keyword>
<feature type="domain" description="S1 motif" evidence="3">
    <location>
        <begin position="104"/>
        <end position="174"/>
    </location>
</feature>
<dbReference type="OrthoDB" id="995477at2759"/>
<dbReference type="EMBL" id="CAKKNE010000005">
    <property type="protein sequence ID" value="CAH0376792.1"/>
    <property type="molecule type" value="Genomic_DNA"/>
</dbReference>
<name>A0A7S4A142_9STRA</name>
<organism evidence="4">
    <name type="scientific">Pelagomonas calceolata</name>
    <dbReference type="NCBI Taxonomy" id="35677"/>
    <lineage>
        <taxon>Eukaryota</taxon>
        <taxon>Sar</taxon>
        <taxon>Stramenopiles</taxon>
        <taxon>Ochrophyta</taxon>
        <taxon>Pelagophyceae</taxon>
        <taxon>Pelagomonadales</taxon>
        <taxon>Pelagomonadaceae</taxon>
        <taxon>Pelagomonas</taxon>
    </lineage>
</organism>
<dbReference type="GO" id="GO:0003729">
    <property type="term" value="F:mRNA binding"/>
    <property type="evidence" value="ECO:0007669"/>
    <property type="project" value="TreeGrafter"/>
</dbReference>
<reference evidence="5" key="2">
    <citation type="submission" date="2021-11" db="EMBL/GenBank/DDBJ databases">
        <authorList>
            <consortium name="Genoscope - CEA"/>
            <person name="William W."/>
        </authorList>
    </citation>
    <scope>NUCLEOTIDE SEQUENCE</scope>
</reference>
<accession>A0A7S4A142</accession>
<gene>
    <name evidence="4" type="ORF">PCAL00307_LOCUS15900</name>
    <name evidence="5" type="ORF">PECAL_5P13840</name>
</gene>
<dbReference type="InterPro" id="IPR012340">
    <property type="entry name" value="NA-bd_OB-fold"/>
</dbReference>
<evidence type="ECO:0000313" key="4">
    <source>
        <dbReference type="EMBL" id="CAE0700464.1"/>
    </source>
</evidence>
<dbReference type="PANTHER" id="PTHR10724:SF10">
    <property type="entry name" value="S1 RNA-BINDING DOMAIN-CONTAINING PROTEIN 1"/>
    <property type="match status" value="1"/>
</dbReference>
<evidence type="ECO:0000259" key="3">
    <source>
        <dbReference type="PROSITE" id="PS50126"/>
    </source>
</evidence>
<keyword evidence="2" id="KW-0732">Signal</keyword>
<dbReference type="AlphaFoldDB" id="A0A7S4A142"/>
<dbReference type="GO" id="GO:0006412">
    <property type="term" value="P:translation"/>
    <property type="evidence" value="ECO:0007669"/>
    <property type="project" value="TreeGrafter"/>
</dbReference>
<dbReference type="GO" id="GO:0003735">
    <property type="term" value="F:structural constituent of ribosome"/>
    <property type="evidence" value="ECO:0007669"/>
    <property type="project" value="TreeGrafter"/>
</dbReference>
<feature type="signal peptide" evidence="2">
    <location>
        <begin position="1"/>
        <end position="16"/>
    </location>
</feature>
<dbReference type="Pfam" id="PF00575">
    <property type="entry name" value="S1"/>
    <property type="match status" value="1"/>
</dbReference>
<evidence type="ECO:0000313" key="6">
    <source>
        <dbReference type="Proteomes" id="UP000789595"/>
    </source>
</evidence>
<proteinExistence type="predicted"/>
<dbReference type="Proteomes" id="UP000789595">
    <property type="component" value="Unassembled WGS sequence"/>
</dbReference>
<sequence>MARPLTAMLALTRAAAFLGPSPHKKPTVATPMLAEREEKWEPPEFEENRIKARKRQERFSPLDKAGAARRLMLDAQRQMKERQRQRPAYLPLKPEASLENATAGQWFSGVVRNLKPHGAWVSIGAEVDGFVHCRDMSDTDFVSDSREVLRLGDEIDVCVKGADAAKRVLSLSMLQVEPVDESRRAVSTYSVDERLEDVAVTRVTPHAAFVDVGARVPAYLHVADIGLLPRRKVGAARVPRLKLEAPGQSIQECWVKAVDVGRDRLRLTLVPPGPERDDPTLYGRRTSPLDDAEDDGAAPARWTD</sequence>
<feature type="compositionally biased region" description="Basic and acidic residues" evidence="1">
    <location>
        <begin position="34"/>
        <end position="50"/>
    </location>
</feature>
<feature type="chain" id="PRO_5035593633" description="S1 motif domain-containing protein" evidence="2">
    <location>
        <begin position="17"/>
        <end position="304"/>
    </location>
</feature>
<feature type="region of interest" description="Disordered" evidence="1">
    <location>
        <begin position="268"/>
        <end position="304"/>
    </location>
</feature>
<dbReference type="SUPFAM" id="SSF50249">
    <property type="entry name" value="Nucleic acid-binding proteins"/>
    <property type="match status" value="1"/>
</dbReference>